<protein>
    <submittedName>
        <fullName evidence="1">Uncharacterized protein</fullName>
    </submittedName>
</protein>
<sequence length="93" mass="10677">MARFLATHSIDGLTEEQFRDKLGAYTGGVSKWRPDRRTTILKVYADTSQGKVFTECEAVEQSHFEDWMKMAGWPADSVSQIDLIFQTGDMWRV</sequence>
<proteinExistence type="predicted"/>
<evidence type="ECO:0000313" key="1">
    <source>
        <dbReference type="EMBL" id="CAI8012157.1"/>
    </source>
</evidence>
<dbReference type="AlphaFoldDB" id="A0AA35RJE6"/>
<evidence type="ECO:0000313" key="2">
    <source>
        <dbReference type="Proteomes" id="UP001174909"/>
    </source>
</evidence>
<gene>
    <name evidence="1" type="ORF">GBAR_LOCUS7799</name>
</gene>
<dbReference type="Proteomes" id="UP001174909">
    <property type="component" value="Unassembled WGS sequence"/>
</dbReference>
<name>A0AA35RJE6_GEOBA</name>
<keyword evidence="2" id="KW-1185">Reference proteome</keyword>
<dbReference type="EMBL" id="CASHTH010001162">
    <property type="protein sequence ID" value="CAI8012157.1"/>
    <property type="molecule type" value="Genomic_DNA"/>
</dbReference>
<reference evidence="1" key="1">
    <citation type="submission" date="2023-03" db="EMBL/GenBank/DDBJ databases">
        <authorList>
            <person name="Steffen K."/>
            <person name="Cardenas P."/>
        </authorList>
    </citation>
    <scope>NUCLEOTIDE SEQUENCE</scope>
</reference>
<organism evidence="1 2">
    <name type="scientific">Geodia barretti</name>
    <name type="common">Barrett's horny sponge</name>
    <dbReference type="NCBI Taxonomy" id="519541"/>
    <lineage>
        <taxon>Eukaryota</taxon>
        <taxon>Metazoa</taxon>
        <taxon>Porifera</taxon>
        <taxon>Demospongiae</taxon>
        <taxon>Heteroscleromorpha</taxon>
        <taxon>Tetractinellida</taxon>
        <taxon>Astrophorina</taxon>
        <taxon>Geodiidae</taxon>
        <taxon>Geodia</taxon>
    </lineage>
</organism>
<comment type="caution">
    <text evidence="1">The sequence shown here is derived from an EMBL/GenBank/DDBJ whole genome shotgun (WGS) entry which is preliminary data.</text>
</comment>
<accession>A0AA35RJE6</accession>